<dbReference type="Proteomes" id="UP000007652">
    <property type="component" value="Unassembled WGS sequence"/>
</dbReference>
<dbReference type="NCBIfam" id="TIGR01730">
    <property type="entry name" value="RND_mfp"/>
    <property type="match status" value="1"/>
</dbReference>
<dbReference type="STRING" id="857293.CAAU_0089"/>
<dbReference type="OrthoDB" id="11589at2"/>
<evidence type="ECO:0000259" key="6">
    <source>
        <dbReference type="Pfam" id="PF25990"/>
    </source>
</evidence>
<dbReference type="EMBL" id="CAKP01000001">
    <property type="protein sequence ID" value="CCC57739.1"/>
    <property type="molecule type" value="Genomic_DNA"/>
</dbReference>
<dbReference type="Gene3D" id="2.40.420.20">
    <property type="match status" value="1"/>
</dbReference>
<dbReference type="Gene3D" id="2.40.30.170">
    <property type="match status" value="1"/>
</dbReference>
<evidence type="ECO:0000313" key="7">
    <source>
        <dbReference type="EMBL" id="CCC57739.1"/>
    </source>
</evidence>
<comment type="caution">
    <text evidence="7">The sequence shown here is derived from an EMBL/GenBank/DDBJ whole genome shotgun (WGS) entry which is preliminary data.</text>
</comment>
<evidence type="ECO:0000313" key="8">
    <source>
        <dbReference type="Proteomes" id="UP000007652"/>
    </source>
</evidence>
<feature type="coiled-coil region" evidence="4">
    <location>
        <begin position="92"/>
        <end position="133"/>
    </location>
</feature>
<dbReference type="InterPro" id="IPR058637">
    <property type="entry name" value="YknX-like_C"/>
</dbReference>
<dbReference type="PANTHER" id="PTHR32347:SF14">
    <property type="entry name" value="EFFLUX SYSTEM COMPONENT YKNX-RELATED"/>
    <property type="match status" value="1"/>
</dbReference>
<keyword evidence="3 4" id="KW-0175">Coiled coil</keyword>
<dbReference type="SUPFAM" id="SSF111369">
    <property type="entry name" value="HlyD-like secretion proteins"/>
    <property type="match status" value="1"/>
</dbReference>
<dbReference type="InterPro" id="IPR058636">
    <property type="entry name" value="Beta-barrel_YknX"/>
</dbReference>
<dbReference type="InterPro" id="IPR006143">
    <property type="entry name" value="RND_pump_MFP"/>
</dbReference>
<sequence>MKKSVKVISILLIIVAAFSLILLGLSRRIKKGTEVTMDTVKRGELISLYSTNGIVESKNKKEYYGFGNKVVKVYVKEGEKVKKGQKLVDFEVQDLTNQLKIAENQYEIAKLQLESLKEQKEKLNTSMQGQNIQTQQGQNLDNQIKIQEKQVEIARLNVLSIKENIKKQQKFIVSDIDGVVTFLNAKEGAMAQGLIVTVEDVSSLNVALNVNQYDIVNLKKGQQVIVKFYDKSYKGTLDYISPVATKVQSMQGVDTVIKAYVKILNQDENLKSGFDVDVDIILGRKDNALKVPAEAVITDKYGNEYVYVVENGIANKVKIKTGFTSDVEVEVVEGLKEGNKVILNPPSTLTNGAKVFEKEVKE</sequence>
<feature type="domain" description="YknX-like C-terminal permuted SH3-like" evidence="5">
    <location>
        <begin position="288"/>
        <end position="355"/>
    </location>
</feature>
<comment type="subcellular location">
    <subcellularLocation>
        <location evidence="1">Cell envelope</location>
    </subcellularLocation>
</comment>
<dbReference type="GO" id="GO:0030313">
    <property type="term" value="C:cell envelope"/>
    <property type="evidence" value="ECO:0007669"/>
    <property type="project" value="UniProtKB-SubCell"/>
</dbReference>
<evidence type="ECO:0000256" key="4">
    <source>
        <dbReference type="SAM" id="Coils"/>
    </source>
</evidence>
<dbReference type="AlphaFoldDB" id="G0V3P9"/>
<dbReference type="RefSeq" id="WP_008907462.1">
    <property type="nucleotide sequence ID" value="NZ_CAKP01000001.1"/>
</dbReference>
<comment type="similarity">
    <text evidence="2">Belongs to the membrane fusion protein (MFP) (TC 8.A.1) family.</text>
</comment>
<evidence type="ECO:0000259" key="5">
    <source>
        <dbReference type="Pfam" id="PF25989"/>
    </source>
</evidence>
<evidence type="ECO:0000256" key="1">
    <source>
        <dbReference type="ARBA" id="ARBA00004196"/>
    </source>
</evidence>
<evidence type="ECO:0000256" key="3">
    <source>
        <dbReference type="ARBA" id="ARBA00023054"/>
    </source>
</evidence>
<proteinExistence type="inferred from homology"/>
<organism evidence="7 8">
    <name type="scientific">Caloramator australicus RC3</name>
    <dbReference type="NCBI Taxonomy" id="857293"/>
    <lineage>
        <taxon>Bacteria</taxon>
        <taxon>Bacillati</taxon>
        <taxon>Bacillota</taxon>
        <taxon>Clostridia</taxon>
        <taxon>Eubacteriales</taxon>
        <taxon>Clostridiaceae</taxon>
        <taxon>Caloramator</taxon>
    </lineage>
</organism>
<name>G0V3P9_9CLOT</name>
<dbReference type="InterPro" id="IPR050465">
    <property type="entry name" value="UPF0194_transport"/>
</dbReference>
<dbReference type="eggNOG" id="COG0845">
    <property type="taxonomic scope" value="Bacteria"/>
</dbReference>
<reference evidence="7 8" key="1">
    <citation type="journal article" date="2011" name="J. Bacteriol.">
        <title>Draft genome sequence of Caloramator australicus strain RC3T, a thermoanaerobe from the Great Artesian Basin of Australia.</title>
        <authorList>
            <person name="Ogg C.D."/>
            <person name="Patel B.K.C."/>
        </authorList>
    </citation>
    <scope>NUCLEOTIDE SEQUENCE [LARGE SCALE GENOMIC DNA]</scope>
    <source>
        <strain evidence="7 8">RC3</strain>
    </source>
</reference>
<feature type="domain" description="YknX-like beta-barrel" evidence="6">
    <location>
        <begin position="205"/>
        <end position="280"/>
    </location>
</feature>
<dbReference type="Pfam" id="PF25990">
    <property type="entry name" value="Beta-barrel_YknX"/>
    <property type="match status" value="1"/>
</dbReference>
<gene>
    <name evidence="7" type="ORF">CAAU_0089</name>
</gene>
<accession>G0V3P9</accession>
<dbReference type="GO" id="GO:0016020">
    <property type="term" value="C:membrane"/>
    <property type="evidence" value="ECO:0007669"/>
    <property type="project" value="InterPro"/>
</dbReference>
<dbReference type="PANTHER" id="PTHR32347">
    <property type="entry name" value="EFFLUX SYSTEM COMPONENT YKNX-RELATED"/>
    <property type="match status" value="1"/>
</dbReference>
<evidence type="ECO:0000256" key="2">
    <source>
        <dbReference type="ARBA" id="ARBA00009477"/>
    </source>
</evidence>
<protein>
    <submittedName>
        <fullName evidence="7">Probable Co/Zn/Cd efflux system membrane fusion protein</fullName>
    </submittedName>
</protein>
<dbReference type="GO" id="GO:0022857">
    <property type="term" value="F:transmembrane transporter activity"/>
    <property type="evidence" value="ECO:0007669"/>
    <property type="project" value="InterPro"/>
</dbReference>
<dbReference type="Gene3D" id="2.40.50.100">
    <property type="match status" value="1"/>
</dbReference>
<dbReference type="Pfam" id="PF25989">
    <property type="entry name" value="YknX_C"/>
    <property type="match status" value="1"/>
</dbReference>
<keyword evidence="8" id="KW-1185">Reference proteome</keyword>